<dbReference type="PROSITE" id="PS50113">
    <property type="entry name" value="PAC"/>
    <property type="match status" value="2"/>
</dbReference>
<evidence type="ECO:0000259" key="2">
    <source>
        <dbReference type="PROSITE" id="PS50112"/>
    </source>
</evidence>
<evidence type="ECO:0000259" key="4">
    <source>
        <dbReference type="PROSITE" id="PS50883"/>
    </source>
</evidence>
<feature type="transmembrane region" description="Helical" evidence="1">
    <location>
        <begin position="96"/>
        <end position="117"/>
    </location>
</feature>
<feature type="domain" description="PAS" evidence="2">
    <location>
        <begin position="720"/>
        <end position="777"/>
    </location>
</feature>
<dbReference type="PANTHER" id="PTHR44757">
    <property type="entry name" value="DIGUANYLATE CYCLASE DGCP"/>
    <property type="match status" value="1"/>
</dbReference>
<dbReference type="CDD" id="cd18774">
    <property type="entry name" value="PDC2_HK_sensor"/>
    <property type="match status" value="1"/>
</dbReference>
<dbReference type="Pfam" id="PF08447">
    <property type="entry name" value="PAS_3"/>
    <property type="match status" value="1"/>
</dbReference>
<dbReference type="CDD" id="cd00130">
    <property type="entry name" value="PAS"/>
    <property type="match status" value="3"/>
</dbReference>
<accession>A0ABV4BE65</accession>
<dbReference type="InterPro" id="IPR035965">
    <property type="entry name" value="PAS-like_dom_sf"/>
</dbReference>
<dbReference type="InterPro" id="IPR000160">
    <property type="entry name" value="GGDEF_dom"/>
</dbReference>
<feature type="domain" description="EAL" evidence="4">
    <location>
        <begin position="1139"/>
        <end position="1393"/>
    </location>
</feature>
<dbReference type="InterPro" id="IPR029787">
    <property type="entry name" value="Nucleotide_cyclase"/>
</dbReference>
<dbReference type="NCBIfam" id="TIGR00229">
    <property type="entry name" value="sensory_box"/>
    <property type="match status" value="3"/>
</dbReference>
<keyword evidence="1" id="KW-0472">Membrane</keyword>
<dbReference type="InterPro" id="IPR035919">
    <property type="entry name" value="EAL_sf"/>
</dbReference>
<dbReference type="SUPFAM" id="SSF141868">
    <property type="entry name" value="EAL domain-like"/>
    <property type="match status" value="1"/>
</dbReference>
<dbReference type="CDD" id="cd01948">
    <property type="entry name" value="EAL"/>
    <property type="match status" value="1"/>
</dbReference>
<name>A0ABV4BE65_9GAMM</name>
<dbReference type="SUPFAM" id="SSF55073">
    <property type="entry name" value="Nucleotide cyclase"/>
    <property type="match status" value="1"/>
</dbReference>
<dbReference type="Proteomes" id="UP001564408">
    <property type="component" value="Unassembled WGS sequence"/>
</dbReference>
<dbReference type="InterPro" id="IPR013655">
    <property type="entry name" value="PAS_fold_3"/>
</dbReference>
<feature type="domain" description="PAC" evidence="3">
    <location>
        <begin position="912"/>
        <end position="964"/>
    </location>
</feature>
<dbReference type="RefSeq" id="WP_369665930.1">
    <property type="nucleotide sequence ID" value="NZ_JBDKXB010000003.1"/>
</dbReference>
<dbReference type="Gene3D" id="3.30.450.40">
    <property type="match status" value="1"/>
</dbReference>
<dbReference type="InterPro" id="IPR000700">
    <property type="entry name" value="PAS-assoc_C"/>
</dbReference>
<evidence type="ECO:0000313" key="7">
    <source>
        <dbReference type="Proteomes" id="UP001564408"/>
    </source>
</evidence>
<dbReference type="Gene3D" id="3.20.20.450">
    <property type="entry name" value="EAL domain"/>
    <property type="match status" value="1"/>
</dbReference>
<dbReference type="InterPro" id="IPR029016">
    <property type="entry name" value="GAF-like_dom_sf"/>
</dbReference>
<keyword evidence="7" id="KW-1185">Reference proteome</keyword>
<evidence type="ECO:0000259" key="3">
    <source>
        <dbReference type="PROSITE" id="PS50113"/>
    </source>
</evidence>
<dbReference type="Pfam" id="PF13185">
    <property type="entry name" value="GAF_2"/>
    <property type="match status" value="1"/>
</dbReference>
<dbReference type="InterPro" id="IPR001633">
    <property type="entry name" value="EAL_dom"/>
</dbReference>
<dbReference type="SUPFAM" id="SSF55781">
    <property type="entry name" value="GAF domain-like"/>
    <property type="match status" value="1"/>
</dbReference>
<evidence type="ECO:0000259" key="5">
    <source>
        <dbReference type="PROSITE" id="PS50887"/>
    </source>
</evidence>
<dbReference type="InterPro" id="IPR043128">
    <property type="entry name" value="Rev_trsase/Diguanyl_cyclase"/>
</dbReference>
<comment type="caution">
    <text evidence="6">The sequence shown here is derived from an EMBL/GenBank/DDBJ whole genome shotgun (WGS) entry which is preliminary data.</text>
</comment>
<dbReference type="PROSITE" id="PS50112">
    <property type="entry name" value="PAS"/>
    <property type="match status" value="3"/>
</dbReference>
<feature type="domain" description="GGDEF" evidence="5">
    <location>
        <begin position="996"/>
        <end position="1130"/>
    </location>
</feature>
<feature type="domain" description="PAC" evidence="3">
    <location>
        <begin position="496"/>
        <end position="548"/>
    </location>
</feature>
<dbReference type="SMART" id="SM00086">
    <property type="entry name" value="PAC"/>
    <property type="match status" value="3"/>
</dbReference>
<dbReference type="Gene3D" id="3.30.450.20">
    <property type="entry name" value="PAS domain"/>
    <property type="match status" value="3"/>
</dbReference>
<feature type="domain" description="PAS" evidence="2">
    <location>
        <begin position="839"/>
        <end position="885"/>
    </location>
</feature>
<gene>
    <name evidence="6" type="ORF">ABC977_03895</name>
</gene>
<dbReference type="SUPFAM" id="SSF55785">
    <property type="entry name" value="PYP-like sensor domain (PAS domain)"/>
    <property type="match status" value="3"/>
</dbReference>
<feature type="transmembrane region" description="Helical" evidence="1">
    <location>
        <begin position="56"/>
        <end position="76"/>
    </location>
</feature>
<dbReference type="InterPro" id="IPR001610">
    <property type="entry name" value="PAC"/>
</dbReference>
<feature type="domain" description="PAS" evidence="2">
    <location>
        <begin position="447"/>
        <end position="492"/>
    </location>
</feature>
<dbReference type="SMART" id="SM00052">
    <property type="entry name" value="EAL"/>
    <property type="match status" value="1"/>
</dbReference>
<keyword evidence="1" id="KW-1133">Transmembrane helix</keyword>
<protein>
    <submittedName>
        <fullName evidence="6">EAL domain-containing protein</fullName>
    </submittedName>
</protein>
<organism evidence="6 7">
    <name type="scientific">Thioalkalicoccus limnaeus</name>
    <dbReference type="NCBI Taxonomy" id="120681"/>
    <lineage>
        <taxon>Bacteria</taxon>
        <taxon>Pseudomonadati</taxon>
        <taxon>Pseudomonadota</taxon>
        <taxon>Gammaproteobacteria</taxon>
        <taxon>Chromatiales</taxon>
        <taxon>Chromatiaceae</taxon>
        <taxon>Thioalkalicoccus</taxon>
    </lineage>
</organism>
<dbReference type="EMBL" id="JBDKXB010000003">
    <property type="protein sequence ID" value="MEY6431548.1"/>
    <property type="molecule type" value="Genomic_DNA"/>
</dbReference>
<dbReference type="Gene3D" id="3.30.70.270">
    <property type="match status" value="1"/>
</dbReference>
<proteinExistence type="predicted"/>
<dbReference type="NCBIfam" id="TIGR00254">
    <property type="entry name" value="GGDEF"/>
    <property type="match status" value="1"/>
</dbReference>
<dbReference type="Pfam" id="PF00563">
    <property type="entry name" value="EAL"/>
    <property type="match status" value="1"/>
</dbReference>
<dbReference type="SMART" id="SM00267">
    <property type="entry name" value="GGDEF"/>
    <property type="match status" value="1"/>
</dbReference>
<sequence length="1398" mass="153990">MSREPATAPAPTKGKPLGPAWVAVLYGLAGGAWIAASGYALGLMIEDPVLLERLELGKGLLFVVTTACLLYLLLRLRQTDPAEALGAPAEPVMRGAWLAAILAMLLLLAPLLAVSIVKLRGPAVEREALAELSVIAELKTDHLRYWLTERLGDGLAIAADDDLRDRILALQAAAARPGEVGARLEAIRRAHGYDAVVLLSADGRPLLVLGDIREPDRAADDPHLAELAAGRTAVVNLFRDPLGRLHLDVALSISAPGSARPDAYLVLHVDPDHFLLPFIQYWPTASPSGETLLVRRDGDSIVFLNPLRHQPGEALTFRLPLDTPGLPAAVAIGRDRPGTIRGRDYRGVPVLAAYRPVPGTDWHLVAKRDQREILAPVQHLALLVGVLTLFATLAIAVMLVLLWRQQQRTLQLALLAQTAERDRLLSHFYELPFIGMAITDPATKRWLHVNARLAEILGRSREELAALSWAEITHPEDLAADVAAFDRVVGGESDGYRMDKRFVRPDGVLVYAAIDVRCVRHPDGTLAYFVATVDDVTERRRSEIALRRQRDLYDMLSQTNQAIVRTVARDALLIEICRIAVQHGRFLFAWVGWLGTAPAPPQAVAQYGTDAGFLAAFLGTAPAGQEHLGRAIASGRHAICNDLLAEAVGLPWYEPARQAGFRAAGAFLLHHQGEVVGLLGLYAGEGGFFTAEVVETLDEMMRDVSFALDNLAQTQALKDSEARYHSLFANDHTPMLLVDSEDGAIVDANPAAGAYYGYPSERLRGAAVALLDTRDPQGCPVTEASAWLDRGSHFEARQQLADGQVRDVELHVAPVGVAGRTLLYCIVHDLTTRKQAEEAQRLAAAVFKFTRDGVVITDLVPRILAVNRAYTEITGYAADEVQGRNPAVISSGRHDAAFYQGIWTTLAESGHWQGEIWNRRKGGEIYPAWLTISTVHDERGVPSHYVGVFTDISQLKQSEARLESLAHYDTLTGLPNRRLVQSRLEQALARATRHGQRVGVLFVDLDRFKNINDSLGHPAGDELLKAISERLTKRIREEDTLARLGGDEFLLLIESLALPEDAAVVAEMIIRLVEQPFLLDGRHEVYIGASVGISLYPDDALDVTALIQHADAAMYQAKEQGRNTYRFYTKTLTEWANRRLELETQLRQALEREEFLLHYQPIVAAADGRLIGLEALVRWQPPGVDLVSPSDFIPICEDTGLIVPLGDWVLHRACAQLKTWLDGGCRPVCMAINLSVRQLRFQDMVRQIQAILHLTGIPPHLIQLELTESGIMEQGEKAITIMGDLKAMGVRLAIDDFGTGYSSLAHLKRFRVDRLKVDRSFVQNLDKDDNDRQIATTIIAMAHNLRLDVVAEGVETRAQQEWLARMGCDAFQGYLFARPMTAEAVWNWVRRQRPPGEG</sequence>
<dbReference type="Pfam" id="PF13426">
    <property type="entry name" value="PAS_9"/>
    <property type="match status" value="2"/>
</dbReference>
<dbReference type="Pfam" id="PF00990">
    <property type="entry name" value="GGDEF"/>
    <property type="match status" value="1"/>
</dbReference>
<evidence type="ECO:0000256" key="1">
    <source>
        <dbReference type="SAM" id="Phobius"/>
    </source>
</evidence>
<dbReference type="InterPro" id="IPR052155">
    <property type="entry name" value="Biofilm_reg_signaling"/>
</dbReference>
<dbReference type="PROSITE" id="PS50883">
    <property type="entry name" value="EAL"/>
    <property type="match status" value="1"/>
</dbReference>
<evidence type="ECO:0000313" key="6">
    <source>
        <dbReference type="EMBL" id="MEY6431548.1"/>
    </source>
</evidence>
<dbReference type="CDD" id="cd01949">
    <property type="entry name" value="GGDEF"/>
    <property type="match status" value="1"/>
</dbReference>
<dbReference type="PROSITE" id="PS50887">
    <property type="entry name" value="GGDEF"/>
    <property type="match status" value="1"/>
</dbReference>
<reference evidence="6 7" key="1">
    <citation type="submission" date="2024-05" db="EMBL/GenBank/DDBJ databases">
        <title>Genome Sequence and Characterization of the New Strain Purple Sulfur Bacterium of Genus Thioalkalicoccus.</title>
        <authorList>
            <person name="Bryantseva I.A."/>
            <person name="Kyndt J.A."/>
            <person name="Imhoff J.F."/>
        </authorList>
    </citation>
    <scope>NUCLEOTIDE SEQUENCE [LARGE SCALE GENOMIC DNA]</scope>
    <source>
        <strain evidence="6 7">Um2</strain>
    </source>
</reference>
<feature type="transmembrane region" description="Helical" evidence="1">
    <location>
        <begin position="380"/>
        <end position="403"/>
    </location>
</feature>
<keyword evidence="1" id="KW-0812">Transmembrane</keyword>
<dbReference type="PANTHER" id="PTHR44757:SF2">
    <property type="entry name" value="BIOFILM ARCHITECTURE MAINTENANCE PROTEIN MBAA"/>
    <property type="match status" value="1"/>
</dbReference>
<dbReference type="InterPro" id="IPR003018">
    <property type="entry name" value="GAF"/>
</dbReference>
<feature type="transmembrane region" description="Helical" evidence="1">
    <location>
        <begin position="20"/>
        <end position="44"/>
    </location>
</feature>
<dbReference type="SMART" id="SM00091">
    <property type="entry name" value="PAS"/>
    <property type="match status" value="3"/>
</dbReference>
<dbReference type="InterPro" id="IPR000014">
    <property type="entry name" value="PAS"/>
</dbReference>